<feature type="signal peptide" evidence="2">
    <location>
        <begin position="1"/>
        <end position="31"/>
    </location>
</feature>
<dbReference type="AlphaFoldDB" id="A0A5C4T6Y7"/>
<dbReference type="OrthoDB" id="2675985at2"/>
<keyword evidence="4" id="KW-1185">Reference proteome</keyword>
<dbReference type="EMBL" id="VDCQ01000026">
    <property type="protein sequence ID" value="TNJ64742.1"/>
    <property type="molecule type" value="Genomic_DNA"/>
</dbReference>
<keyword evidence="1" id="KW-0175">Coiled coil</keyword>
<evidence type="ECO:0000313" key="3">
    <source>
        <dbReference type="EMBL" id="TNJ64742.1"/>
    </source>
</evidence>
<feature type="chain" id="PRO_5022692163" evidence="2">
    <location>
        <begin position="32"/>
        <end position="726"/>
    </location>
</feature>
<reference evidence="3 4" key="1">
    <citation type="submission" date="2019-05" db="EMBL/GenBank/DDBJ databases">
        <title>We sequenced the genome of Paenibacillus hemerocallicola KCTC 33185 for further insight into its adaptation and study the phylogeny of Paenibacillus.</title>
        <authorList>
            <person name="Narsing Rao M.P."/>
        </authorList>
    </citation>
    <scope>NUCLEOTIDE SEQUENCE [LARGE SCALE GENOMIC DNA]</scope>
    <source>
        <strain evidence="3 4">KCTC 33185</strain>
    </source>
</reference>
<name>A0A5C4T6Y7_9BACL</name>
<protein>
    <submittedName>
        <fullName evidence="3">Uncharacterized protein</fullName>
    </submittedName>
</protein>
<organism evidence="3 4">
    <name type="scientific">Paenibacillus hemerocallicola</name>
    <dbReference type="NCBI Taxonomy" id="1172614"/>
    <lineage>
        <taxon>Bacteria</taxon>
        <taxon>Bacillati</taxon>
        <taxon>Bacillota</taxon>
        <taxon>Bacilli</taxon>
        <taxon>Bacillales</taxon>
        <taxon>Paenibacillaceae</taxon>
        <taxon>Paenibacillus</taxon>
    </lineage>
</organism>
<feature type="coiled-coil region" evidence="1">
    <location>
        <begin position="477"/>
        <end position="504"/>
    </location>
</feature>
<gene>
    <name evidence="3" type="ORF">FE784_19060</name>
</gene>
<evidence type="ECO:0000256" key="2">
    <source>
        <dbReference type="SAM" id="SignalP"/>
    </source>
</evidence>
<dbReference type="Proteomes" id="UP000307943">
    <property type="component" value="Unassembled WGS sequence"/>
</dbReference>
<comment type="caution">
    <text evidence="3">The sequence shown here is derived from an EMBL/GenBank/DDBJ whole genome shotgun (WGS) entry which is preliminary data.</text>
</comment>
<dbReference type="RefSeq" id="WP_139603813.1">
    <property type="nucleotide sequence ID" value="NZ_VDCQ01000026.1"/>
</dbReference>
<sequence length="726" mass="80604">MRKKSKFKHLSVKSLVLFSLLAATAPIHTYADGTEVTSDSIFDVPSVGSVWVNDNSYFELKDARLSVGAESNTVTFTVKVVNGGTSDILFIDYWVRMLSSSGANFTINVMPQDKDKNVIPAGGTQEIKFYANVTSAIQLKDLQFKVIKWDFSAAEYQKTLGTLQIPADYTTVAPAGSKANIKISKTSLQGYIKRSTISSNEENFLPSILLELQNTDIRSLKLPTMNYMIRTSDGLLYPLTAAGVTNTTTIDPLMKKEITLTGKLPRTISDQNWELVITENTSTGETTTVNTAFAEFKIPNPTDDTSSTEKEQSFSNEDGTYVATLESIQRVPWEDDDLLSASILLKSKESKPLPIPELTGYIELDDSVKVEVKVIRTDNVIGLQPEKEVRVQLLGTVPYTYEYSKLTVHLQEKEAAKSGSTTTTGTVTDLVSFKVDSVLDNIPQVKAGERFKIGGIGRSGDYYVHALHNYSGKSSDVITAQVEIENLEKRANDLSKLVAHFKGSDGTVYPATITEIKTKISPSGKALVNVWANVAKSKSQEITQLLIGEGITQGKYSLITDKPDAYVNSVAFDLPKEKPVTPDTIKDIDIFPYKLSLSRVGTTVNEDVIKVNFDYMLEKDTQYEVNTDEYKLNLEIEDADGKAKMDWTFNMEKDSSTQTGASNTTTPVGSTTFQIGENKMEVTKTDKDFRYKVTMLKKYKLNLYVVFQGQKRLVASKDLEWFYFSD</sequence>
<evidence type="ECO:0000256" key="1">
    <source>
        <dbReference type="SAM" id="Coils"/>
    </source>
</evidence>
<evidence type="ECO:0000313" key="4">
    <source>
        <dbReference type="Proteomes" id="UP000307943"/>
    </source>
</evidence>
<keyword evidence="2" id="KW-0732">Signal</keyword>
<proteinExistence type="predicted"/>
<accession>A0A5C4T6Y7</accession>